<evidence type="ECO:0000313" key="6">
    <source>
        <dbReference type="Proteomes" id="UP000708148"/>
    </source>
</evidence>
<comment type="subcellular location">
    <subcellularLocation>
        <location evidence="1">Cytoplasm</location>
        <location evidence="1">Cytoskeleton</location>
        <location evidence="1">Cilium axoneme</location>
    </subcellularLocation>
</comment>
<dbReference type="PROSITE" id="PS50181">
    <property type="entry name" value="FBOX"/>
    <property type="match status" value="1"/>
</dbReference>
<keyword evidence="2" id="KW-0433">Leucine-rich repeat</keyword>
<comment type="caution">
    <text evidence="5">The sequence shown here is derived from an EMBL/GenBank/DDBJ whole genome shotgun (WGS) entry which is preliminary data.</text>
</comment>
<dbReference type="Gene3D" id="3.80.10.10">
    <property type="entry name" value="Ribonuclease Inhibitor"/>
    <property type="match status" value="2"/>
</dbReference>
<reference evidence="5" key="1">
    <citation type="submission" date="2020-12" db="EMBL/GenBank/DDBJ databases">
        <authorList>
            <person name="Iha C."/>
        </authorList>
    </citation>
    <scope>NUCLEOTIDE SEQUENCE</scope>
</reference>
<protein>
    <recommendedName>
        <fullName evidence="4">F-box domain-containing protein</fullName>
    </recommendedName>
</protein>
<dbReference type="PANTHER" id="PTHR48051:SF1">
    <property type="entry name" value="RAS SUPPRESSOR PROTEIN 1"/>
    <property type="match status" value="1"/>
</dbReference>
<dbReference type="AlphaFoldDB" id="A0A8S1JDT2"/>
<dbReference type="Pfam" id="PF13855">
    <property type="entry name" value="LRR_8"/>
    <property type="match status" value="1"/>
</dbReference>
<evidence type="ECO:0000256" key="2">
    <source>
        <dbReference type="ARBA" id="ARBA00022614"/>
    </source>
</evidence>
<dbReference type="OrthoDB" id="1668230at2759"/>
<dbReference type="GO" id="GO:0005930">
    <property type="term" value="C:axoneme"/>
    <property type="evidence" value="ECO:0007669"/>
    <property type="project" value="UniProtKB-SubCell"/>
</dbReference>
<dbReference type="InterPro" id="IPR036047">
    <property type="entry name" value="F-box-like_dom_sf"/>
</dbReference>
<dbReference type="InterPro" id="IPR032675">
    <property type="entry name" value="LRR_dom_sf"/>
</dbReference>
<proteinExistence type="predicted"/>
<dbReference type="InterPro" id="IPR003591">
    <property type="entry name" value="Leu-rich_rpt_typical-subtyp"/>
</dbReference>
<feature type="domain" description="F-box" evidence="4">
    <location>
        <begin position="6"/>
        <end position="54"/>
    </location>
</feature>
<gene>
    <name evidence="5" type="ORF">OSTQU699_LOCUS9721</name>
</gene>
<dbReference type="SUPFAM" id="SSF81383">
    <property type="entry name" value="F-box domain"/>
    <property type="match status" value="1"/>
</dbReference>
<keyword evidence="3" id="KW-0677">Repeat</keyword>
<dbReference type="PROSITE" id="PS51450">
    <property type="entry name" value="LRR"/>
    <property type="match status" value="1"/>
</dbReference>
<name>A0A8S1JDT2_9CHLO</name>
<evidence type="ECO:0000256" key="3">
    <source>
        <dbReference type="ARBA" id="ARBA00022737"/>
    </source>
</evidence>
<organism evidence="5 6">
    <name type="scientific">Ostreobium quekettii</name>
    <dbReference type="NCBI Taxonomy" id="121088"/>
    <lineage>
        <taxon>Eukaryota</taxon>
        <taxon>Viridiplantae</taxon>
        <taxon>Chlorophyta</taxon>
        <taxon>core chlorophytes</taxon>
        <taxon>Ulvophyceae</taxon>
        <taxon>TCBD clade</taxon>
        <taxon>Bryopsidales</taxon>
        <taxon>Ostreobineae</taxon>
        <taxon>Ostreobiaceae</taxon>
        <taxon>Ostreobium</taxon>
    </lineage>
</organism>
<dbReference type="SMART" id="SM00369">
    <property type="entry name" value="LRR_TYP"/>
    <property type="match status" value="5"/>
</dbReference>
<dbReference type="EMBL" id="CAJHUC010002786">
    <property type="protein sequence ID" value="CAD7704366.1"/>
    <property type="molecule type" value="Genomic_DNA"/>
</dbReference>
<dbReference type="Gene3D" id="1.20.1280.50">
    <property type="match status" value="1"/>
</dbReference>
<dbReference type="SUPFAM" id="SSF52058">
    <property type="entry name" value="L domain-like"/>
    <property type="match status" value="1"/>
</dbReference>
<sequence>MADSRPAGFSGVPLDILASVCAHLDFETRCETVPLVCKHWRRLTQGPSAIWRSVTLEPPIAASPRRICHGSALQWVTDRAPSIWELRLRLFDYLESHDFGPGDFAHVFQVLSKTLRSLHVLKCGHVLNPEGFAAMSVLTRLETLSIRNWEQGDCRIEASELGWITSLQSLSSVTLEMELDGFPEALVALTNLEEINLRKCRHVSVPSSVSDLRRLKSLAMLECGMQHLPTSVCGLPSLEVLNMGMNELGRQQGRSLPDELSSLSKLKELSFCCCEYDAVPPVISLMTSLQVLWLCGNRMTGCSSNFLPSSLVELQLLRELHLSCCGLSTLPLTICSLTHLVELNLAGNRLSSLPASLGFLTALQVLDLHRNSFLVVPPVLACMVGLRKLNLLQNNIIYDRNSLALANLPKLEEMQLPKCGDHWSWSRGGWSTQSFRYFAELICKLSICTRVGGVGWGCGWKGPAKTMGMEVMMRGRHKGDALVRHEMCKSDI</sequence>
<dbReference type="InterPro" id="IPR050216">
    <property type="entry name" value="LRR_domain-containing"/>
</dbReference>
<accession>A0A8S1JDT2</accession>
<dbReference type="Pfam" id="PF12937">
    <property type="entry name" value="F-box-like"/>
    <property type="match status" value="1"/>
</dbReference>
<evidence type="ECO:0000256" key="1">
    <source>
        <dbReference type="ARBA" id="ARBA00004430"/>
    </source>
</evidence>
<keyword evidence="6" id="KW-1185">Reference proteome</keyword>
<evidence type="ECO:0000259" key="4">
    <source>
        <dbReference type="PROSITE" id="PS50181"/>
    </source>
</evidence>
<evidence type="ECO:0000313" key="5">
    <source>
        <dbReference type="EMBL" id="CAD7704366.1"/>
    </source>
</evidence>
<dbReference type="InterPro" id="IPR001611">
    <property type="entry name" value="Leu-rich_rpt"/>
</dbReference>
<dbReference type="InterPro" id="IPR001810">
    <property type="entry name" value="F-box_dom"/>
</dbReference>
<dbReference type="PANTHER" id="PTHR48051">
    <property type="match status" value="1"/>
</dbReference>
<dbReference type="Proteomes" id="UP000708148">
    <property type="component" value="Unassembled WGS sequence"/>
</dbReference>